<sequence>MYDATRIPSKDQVASYDTSNADEKSCLLRGCCWHETTPGVPSCFFSNADVKCATIADENKVDCFPIVCQISISLYAVPTLAGTSQISNQIATCVNVPNEKKVDCFPTGHADEKSCTSKGCCWHPTTPRSTEPWCFYPYQELVCNNIRNEEKFDCFPRGDANEKSCTAKGCCWHFTTVGSQEPWCFYPKNFRSYVVSNNTFESPSHLKLTLKAIQPQAYTYPKTIESARVAINYESKSRLRINITDAMHQRFKPPYPKVPVANNCSGDTDYEVIINGDPFGFAVVRKKTKTVIFDTRGVGGLTLSDQFLQISSLLPTKYLYGLGERRNKFLINTSWETITLFNHDSPPRDNINLYGSHPFYLAVEDDGSSHGVFLLNSNAMDIIIQPAPAITYRTIGGVLDFYIFLGPTPADVITQYLEVIGKPTFPPYWSLGFQISRWGWKTLNDAVAAYKRTRDAKIPLDVIWGDIDYMEGYNNFILNSNYKELRHFVDEIHEEKMKYVVILDPGIPSKLSRSEYPPYDEALKQNILITNSSGLPSEGKVWNNPPGTVFPDFSNPKTESYWCKLVSELHKNISFDGLWLDMNEIASFIDGSIYGCPTNNPLDNPPYTPRVDGNRLNYKTLCMADEHAIGSHYDVHNIFALLQVATTNQCLQKITKKRPFILTRSSFAGSGHYASHWTGDVYSTWDEMKHSVTDIINFNLFGIPMVGADICGFFGDTTEELCQRWSQLGAFYPFSRNHNSLNARDQDPGIWGEEFVESTRRALQNKYRFLPYLYTLFWRAHKYGETVIRPLFFDFPADNNTLTIDTQFMWGPAILIVPVLTQGATSVNAFFPKGIWNNIEDSADRIDSKGEYRVISAPLHTIPVYVRGGFIVPWQGVKTTTFASLFVDSRQTNFGLDIVLDENKLAFGTIFWDDGESFLYRDADQYNLLDFSCTDSMVTSTILHWGYNITMKLDTIRLTGVSHKFEPTEMTVNGRRCISFRYSLEKDMLSITGIDVDLSSPLKIVWTYEKKLNSTYEL</sequence>
<comment type="similarity">
    <text evidence="2 9">Belongs to the glycosyl hydrolase 31 family.</text>
</comment>
<evidence type="ECO:0000256" key="4">
    <source>
        <dbReference type="ARBA" id="ARBA00023136"/>
    </source>
</evidence>
<name>A0AAN9TIQ1_9HEMI</name>
<dbReference type="EMBL" id="JBBCAQ010000022">
    <property type="protein sequence ID" value="KAK7590951.1"/>
    <property type="molecule type" value="Genomic_DNA"/>
</dbReference>
<keyword evidence="6" id="KW-0325">Glycoprotein</keyword>
<dbReference type="InterPro" id="IPR025887">
    <property type="entry name" value="Glyco_hydro_31_N_dom"/>
</dbReference>
<evidence type="ECO:0000256" key="6">
    <source>
        <dbReference type="ARBA" id="ARBA00023180"/>
    </source>
</evidence>
<keyword evidence="12" id="KW-1185">Reference proteome</keyword>
<feature type="domain" description="P-type" evidence="10">
    <location>
        <begin position="141"/>
        <end position="188"/>
    </location>
</feature>
<evidence type="ECO:0000256" key="2">
    <source>
        <dbReference type="ARBA" id="ARBA00007806"/>
    </source>
</evidence>
<dbReference type="InterPro" id="IPR048395">
    <property type="entry name" value="Glyco_hydro_31_C"/>
</dbReference>
<evidence type="ECO:0000313" key="11">
    <source>
        <dbReference type="EMBL" id="KAK7590951.1"/>
    </source>
</evidence>
<dbReference type="Gene3D" id="2.60.40.1760">
    <property type="entry name" value="glycosyl hydrolase (family 31)"/>
    <property type="match status" value="1"/>
</dbReference>
<dbReference type="PROSITE" id="PS00129">
    <property type="entry name" value="GLYCOSYL_HYDROL_F31_1"/>
    <property type="match status" value="1"/>
</dbReference>
<dbReference type="SUPFAM" id="SSF51011">
    <property type="entry name" value="Glycosyl hydrolase domain"/>
    <property type="match status" value="1"/>
</dbReference>
<protein>
    <recommendedName>
        <fullName evidence="10">P-type domain-containing protein</fullName>
    </recommendedName>
</protein>
<dbReference type="Pfam" id="PF01055">
    <property type="entry name" value="Glyco_hydro_31_2nd"/>
    <property type="match status" value="1"/>
</dbReference>
<feature type="domain" description="P-type" evidence="10">
    <location>
        <begin position="3"/>
        <end position="47"/>
    </location>
</feature>
<dbReference type="FunFam" id="2.60.40.1180:FF:000001">
    <property type="entry name" value="Maltase-glucoamylase, intestinal"/>
    <property type="match status" value="1"/>
</dbReference>
<evidence type="ECO:0000256" key="7">
    <source>
        <dbReference type="ARBA" id="ARBA00023295"/>
    </source>
</evidence>
<dbReference type="InterPro" id="IPR000322">
    <property type="entry name" value="Glyco_hydro_31_TIM"/>
</dbReference>
<keyword evidence="5 8" id="KW-1015">Disulfide bond</keyword>
<dbReference type="InterPro" id="IPR044913">
    <property type="entry name" value="P_trefoil_dom_sf"/>
</dbReference>
<dbReference type="PANTHER" id="PTHR22762:SF131">
    <property type="entry name" value="GLYCOSIDE HYDROLASE FAMILY 31 N-TERMINAL DOMAIN-CONTAINING PROTEIN"/>
    <property type="match status" value="1"/>
</dbReference>
<comment type="subcellular location">
    <subcellularLocation>
        <location evidence="1">Membrane</location>
    </subcellularLocation>
</comment>
<dbReference type="Gene3D" id="2.60.40.1180">
    <property type="entry name" value="Golgi alpha-mannosidase II"/>
    <property type="match status" value="2"/>
</dbReference>
<dbReference type="CDD" id="cd14752">
    <property type="entry name" value="GH31_N"/>
    <property type="match status" value="1"/>
</dbReference>
<dbReference type="CDD" id="cd06602">
    <property type="entry name" value="GH31_MGAM_SI_GAA"/>
    <property type="match status" value="1"/>
</dbReference>
<evidence type="ECO:0000256" key="5">
    <source>
        <dbReference type="ARBA" id="ARBA00023157"/>
    </source>
</evidence>
<dbReference type="InterPro" id="IPR017853">
    <property type="entry name" value="GH"/>
</dbReference>
<dbReference type="SUPFAM" id="SSF51445">
    <property type="entry name" value="(Trans)glycosidases"/>
    <property type="match status" value="1"/>
</dbReference>
<evidence type="ECO:0000256" key="1">
    <source>
        <dbReference type="ARBA" id="ARBA00004370"/>
    </source>
</evidence>
<dbReference type="Gene3D" id="3.20.20.80">
    <property type="entry name" value="Glycosidases"/>
    <property type="match status" value="1"/>
</dbReference>
<dbReference type="InterPro" id="IPR030458">
    <property type="entry name" value="Glyco_hydro_31_AS"/>
</dbReference>
<dbReference type="SUPFAM" id="SSF74650">
    <property type="entry name" value="Galactose mutarotase-like"/>
    <property type="match status" value="1"/>
</dbReference>
<comment type="caution">
    <text evidence="8">Lacks conserved residue(s) required for the propagation of feature annotation.</text>
</comment>
<dbReference type="CDD" id="cd00111">
    <property type="entry name" value="Trefoil"/>
    <property type="match status" value="3"/>
</dbReference>
<evidence type="ECO:0000259" key="10">
    <source>
        <dbReference type="PROSITE" id="PS51448"/>
    </source>
</evidence>
<dbReference type="PROSITE" id="PS00707">
    <property type="entry name" value="GLYCOSYL_HYDROL_F31_2"/>
    <property type="match status" value="1"/>
</dbReference>
<accession>A0AAN9TIQ1</accession>
<proteinExistence type="inferred from homology"/>
<reference evidence="11 12" key="1">
    <citation type="submission" date="2024-03" db="EMBL/GenBank/DDBJ databases">
        <title>Adaptation during the transition from Ophiocordyceps entomopathogen to insect associate is accompanied by gene loss and intensified selection.</title>
        <authorList>
            <person name="Ward C.M."/>
            <person name="Onetto C.A."/>
            <person name="Borneman A.R."/>
        </authorList>
    </citation>
    <scope>NUCLEOTIDE SEQUENCE [LARGE SCALE GENOMIC DNA]</scope>
    <source>
        <strain evidence="11">AWRI1</strain>
        <tissue evidence="11">Single Adult Female</tissue>
    </source>
</reference>
<dbReference type="Pfam" id="PF21365">
    <property type="entry name" value="Glyco_hydro_31_3rd"/>
    <property type="match status" value="1"/>
</dbReference>
<dbReference type="GO" id="GO:0030246">
    <property type="term" value="F:carbohydrate binding"/>
    <property type="evidence" value="ECO:0007669"/>
    <property type="project" value="InterPro"/>
</dbReference>
<dbReference type="Proteomes" id="UP001367676">
    <property type="component" value="Unassembled WGS sequence"/>
</dbReference>
<dbReference type="GO" id="GO:0016020">
    <property type="term" value="C:membrane"/>
    <property type="evidence" value="ECO:0007669"/>
    <property type="project" value="UniProtKB-SubCell"/>
</dbReference>
<evidence type="ECO:0000256" key="9">
    <source>
        <dbReference type="RuleBase" id="RU361185"/>
    </source>
</evidence>
<gene>
    <name evidence="11" type="ORF">V9T40_002564</name>
</gene>
<evidence type="ECO:0000256" key="8">
    <source>
        <dbReference type="PROSITE-ProRule" id="PRU00779"/>
    </source>
</evidence>
<feature type="disulfide bond" evidence="8">
    <location>
        <begin position="26"/>
        <end position="43"/>
    </location>
</feature>
<comment type="caution">
    <text evidence="11">The sequence shown here is derived from an EMBL/GenBank/DDBJ whole genome shotgun (WGS) entry which is preliminary data.</text>
</comment>
<dbReference type="InterPro" id="IPR011013">
    <property type="entry name" value="Gal_mutarotase_sf_dom"/>
</dbReference>
<dbReference type="AlphaFoldDB" id="A0AAN9TIQ1"/>
<feature type="domain" description="P-type" evidence="10">
    <location>
        <begin position="91"/>
        <end position="138"/>
    </location>
</feature>
<dbReference type="InterPro" id="IPR000519">
    <property type="entry name" value="P_trefoil_dom"/>
</dbReference>
<dbReference type="Gene3D" id="4.10.110.10">
    <property type="entry name" value="Spasmolytic Protein, domain 1"/>
    <property type="match status" value="3"/>
</dbReference>
<dbReference type="SMART" id="SM00018">
    <property type="entry name" value="PD"/>
    <property type="match status" value="3"/>
</dbReference>
<dbReference type="Pfam" id="PF00088">
    <property type="entry name" value="Trefoil"/>
    <property type="match status" value="3"/>
</dbReference>
<dbReference type="SUPFAM" id="SSF57492">
    <property type="entry name" value="Trefoil"/>
    <property type="match status" value="2"/>
</dbReference>
<dbReference type="PANTHER" id="PTHR22762">
    <property type="entry name" value="ALPHA-GLUCOSIDASE"/>
    <property type="match status" value="1"/>
</dbReference>
<evidence type="ECO:0000256" key="3">
    <source>
        <dbReference type="ARBA" id="ARBA00022801"/>
    </source>
</evidence>
<evidence type="ECO:0000313" key="12">
    <source>
        <dbReference type="Proteomes" id="UP001367676"/>
    </source>
</evidence>
<dbReference type="GO" id="GO:0004558">
    <property type="term" value="F:alpha-1,4-glucosidase activity"/>
    <property type="evidence" value="ECO:0007669"/>
    <property type="project" value="TreeGrafter"/>
</dbReference>
<keyword evidence="4" id="KW-0472">Membrane</keyword>
<keyword evidence="7 9" id="KW-0326">Glycosidase</keyword>
<dbReference type="Pfam" id="PF13802">
    <property type="entry name" value="Gal_mutarotas_2"/>
    <property type="match status" value="1"/>
</dbReference>
<dbReference type="InterPro" id="IPR030459">
    <property type="entry name" value="Glyco_hydro_31_CS"/>
</dbReference>
<keyword evidence="3 9" id="KW-0378">Hydrolase</keyword>
<organism evidence="11 12">
    <name type="scientific">Parthenolecanium corni</name>
    <dbReference type="NCBI Taxonomy" id="536013"/>
    <lineage>
        <taxon>Eukaryota</taxon>
        <taxon>Metazoa</taxon>
        <taxon>Ecdysozoa</taxon>
        <taxon>Arthropoda</taxon>
        <taxon>Hexapoda</taxon>
        <taxon>Insecta</taxon>
        <taxon>Pterygota</taxon>
        <taxon>Neoptera</taxon>
        <taxon>Paraneoptera</taxon>
        <taxon>Hemiptera</taxon>
        <taxon>Sternorrhyncha</taxon>
        <taxon>Coccoidea</taxon>
        <taxon>Coccidae</taxon>
        <taxon>Parthenolecanium</taxon>
    </lineage>
</organism>
<dbReference type="PROSITE" id="PS51448">
    <property type="entry name" value="P_TREFOIL_2"/>
    <property type="match status" value="3"/>
</dbReference>
<dbReference type="GO" id="GO:0005975">
    <property type="term" value="P:carbohydrate metabolic process"/>
    <property type="evidence" value="ECO:0007669"/>
    <property type="project" value="InterPro"/>
</dbReference>
<dbReference type="InterPro" id="IPR013780">
    <property type="entry name" value="Glyco_hydro_b"/>
</dbReference>